<evidence type="ECO:0000256" key="1">
    <source>
        <dbReference type="SAM" id="Phobius"/>
    </source>
</evidence>
<gene>
    <name evidence="3" type="ORF">JKJ07_47895</name>
</gene>
<comment type="caution">
    <text evidence="3">The sequence shown here is derived from an EMBL/GenBank/DDBJ whole genome shotgun (WGS) entry which is preliminary data.</text>
</comment>
<keyword evidence="1" id="KW-0472">Membrane</keyword>
<dbReference type="SMART" id="SM00564">
    <property type="entry name" value="PQQ"/>
    <property type="match status" value="3"/>
</dbReference>
<dbReference type="PANTHER" id="PTHR34512">
    <property type="entry name" value="CELL SURFACE PROTEIN"/>
    <property type="match status" value="1"/>
</dbReference>
<keyword evidence="4" id="KW-1185">Reference proteome</keyword>
<dbReference type="InterPro" id="IPR002372">
    <property type="entry name" value="PQQ_rpt_dom"/>
</dbReference>
<sequence>MPTDLDDIFASVAREADAIPLRTAAEARRRGRQRSRNGIVAAAAAVCVVAAGVGVLASPERWADQKTVAPTPSPTVTSTTVAAGPLPMVGKPIPYGRTVNETSPVIVKGRVYDAWKVGDKIAVVAADARTGEVVWRVEGFETSQDLGAFVSATDDAVLVSSGGGRTWVLDPADGSRRWDFTGSHLGEWVVHQRVLVQRNDQTGRVDAYELKTGQELWSIAPSADKVDQVLGMRVFGQEQLQDGYTDNRLVVVRRSGKVELRDIVSGDVQRTTTPVSPPQGAPPGSLIAYDGKLYDDGPGCCDVDPYRVVVTDLGTGASKKVFRGELGHSSGGMAVCDPGVCLLDREGETTRVLLIDAVRGSVLWSVPGPSTGSIAAYGLDILVGGEGGPAAMLDGNGREVFRTADGDLEWLDGGYAVVMPPLTGGEVSVVNAPYGAVSRLGTLPARTGPCVHTPDRLVCPTAKDVRIYQLKR</sequence>
<dbReference type="InterPro" id="IPR011047">
    <property type="entry name" value="Quinoprotein_ADH-like_sf"/>
</dbReference>
<feature type="domain" description="Pyrrolo-quinoline quinone repeat" evidence="2">
    <location>
        <begin position="123"/>
        <end position="269"/>
    </location>
</feature>
<dbReference type="Proteomes" id="UP000598996">
    <property type="component" value="Unassembled WGS sequence"/>
</dbReference>
<dbReference type="InterPro" id="IPR011044">
    <property type="entry name" value="Quino_amine_DH_bsu"/>
</dbReference>
<evidence type="ECO:0000259" key="2">
    <source>
        <dbReference type="Pfam" id="PF13360"/>
    </source>
</evidence>
<evidence type="ECO:0000313" key="3">
    <source>
        <dbReference type="EMBL" id="MBL7262021.1"/>
    </source>
</evidence>
<dbReference type="InterPro" id="IPR018391">
    <property type="entry name" value="PQQ_b-propeller_rpt"/>
</dbReference>
<dbReference type="Gene3D" id="2.130.10.10">
    <property type="entry name" value="YVTN repeat-like/Quinoprotein amine dehydrogenase"/>
    <property type="match status" value="1"/>
</dbReference>
<dbReference type="EMBL" id="JAENHO010000025">
    <property type="protein sequence ID" value="MBL7262021.1"/>
    <property type="molecule type" value="Genomic_DNA"/>
</dbReference>
<dbReference type="PANTHER" id="PTHR34512:SF30">
    <property type="entry name" value="OUTER MEMBRANE PROTEIN ASSEMBLY FACTOR BAMB"/>
    <property type="match status" value="1"/>
</dbReference>
<feature type="transmembrane region" description="Helical" evidence="1">
    <location>
        <begin position="38"/>
        <end position="57"/>
    </location>
</feature>
<keyword evidence="1" id="KW-1133">Transmembrane helix</keyword>
<proteinExistence type="predicted"/>
<organism evidence="3 4">
    <name type="scientific">Paractinoplanes lichenicola</name>
    <dbReference type="NCBI Taxonomy" id="2802976"/>
    <lineage>
        <taxon>Bacteria</taxon>
        <taxon>Bacillati</taxon>
        <taxon>Actinomycetota</taxon>
        <taxon>Actinomycetes</taxon>
        <taxon>Micromonosporales</taxon>
        <taxon>Micromonosporaceae</taxon>
        <taxon>Paractinoplanes</taxon>
    </lineage>
</organism>
<protein>
    <submittedName>
        <fullName evidence="3">PQQ-binding-like beta-propeller repeat protein</fullName>
    </submittedName>
</protein>
<keyword evidence="1" id="KW-0812">Transmembrane</keyword>
<dbReference type="RefSeq" id="WP_203078571.1">
    <property type="nucleotide sequence ID" value="NZ_JAENHO010000025.1"/>
</dbReference>
<name>A0ABS1W5K5_9ACTN</name>
<accession>A0ABS1W5K5</accession>
<dbReference type="SUPFAM" id="SSF50998">
    <property type="entry name" value="Quinoprotein alcohol dehydrogenase-like"/>
    <property type="match status" value="1"/>
</dbReference>
<reference evidence="3 4" key="1">
    <citation type="submission" date="2021-01" db="EMBL/GenBank/DDBJ databases">
        <title>Actinoplanes sp. nov. LDG1-01 isolated from lichen.</title>
        <authorList>
            <person name="Saeng-In P."/>
            <person name="Phongsopitanun W."/>
            <person name="Kanchanasin P."/>
            <person name="Yuki M."/>
            <person name="Kudo T."/>
            <person name="Ohkuma M."/>
            <person name="Tanasupawat S."/>
        </authorList>
    </citation>
    <scope>NUCLEOTIDE SEQUENCE [LARGE SCALE GENOMIC DNA]</scope>
    <source>
        <strain evidence="3 4">LDG1-01</strain>
    </source>
</reference>
<evidence type="ECO:0000313" key="4">
    <source>
        <dbReference type="Proteomes" id="UP000598996"/>
    </source>
</evidence>
<dbReference type="InterPro" id="IPR015943">
    <property type="entry name" value="WD40/YVTN_repeat-like_dom_sf"/>
</dbReference>
<dbReference type="Pfam" id="PF13360">
    <property type="entry name" value="PQQ_2"/>
    <property type="match status" value="1"/>
</dbReference>
<dbReference type="SUPFAM" id="SSF50969">
    <property type="entry name" value="YVTN repeat-like/Quinoprotein amine dehydrogenase"/>
    <property type="match status" value="1"/>
</dbReference>